<organism evidence="1">
    <name type="scientific">termite gut metagenome</name>
    <dbReference type="NCBI Taxonomy" id="433724"/>
    <lineage>
        <taxon>unclassified sequences</taxon>
        <taxon>metagenomes</taxon>
        <taxon>organismal metagenomes</taxon>
    </lineage>
</organism>
<protein>
    <submittedName>
        <fullName evidence="1">Uncharacterized protein</fullName>
    </submittedName>
</protein>
<feature type="non-terminal residue" evidence="1">
    <location>
        <position position="119"/>
    </location>
</feature>
<evidence type="ECO:0000313" key="1">
    <source>
        <dbReference type="EMBL" id="KAA6347865.1"/>
    </source>
</evidence>
<reference evidence="1" key="1">
    <citation type="submission" date="2019-03" db="EMBL/GenBank/DDBJ databases">
        <title>Single cell metagenomics reveals metabolic interactions within the superorganism composed of flagellate Streblomastix strix and complex community of Bacteroidetes bacteria on its surface.</title>
        <authorList>
            <person name="Treitli S.C."/>
            <person name="Kolisko M."/>
            <person name="Husnik F."/>
            <person name="Keeling P."/>
            <person name="Hampl V."/>
        </authorList>
    </citation>
    <scope>NUCLEOTIDE SEQUENCE</scope>
    <source>
        <strain evidence="1">STM</strain>
    </source>
</reference>
<comment type="caution">
    <text evidence="1">The sequence shown here is derived from an EMBL/GenBank/DDBJ whole genome shotgun (WGS) entry which is preliminary data.</text>
</comment>
<sequence length="119" mass="13866">MKNRYRMTLINIIRNYILIKTDTKAFGFEVSTLRHEVEGSSLSLYLWDNEEYEKPVLTTNINDTFVNDVQATPENINELLDAFYNSDSPDTFVSAFELFEDTDLLKLTQNDGSFFNVYL</sequence>
<accession>A0A5J4SRX8</accession>
<name>A0A5J4SRX8_9ZZZZ</name>
<dbReference type="AlphaFoldDB" id="A0A5J4SRX8"/>
<gene>
    <name evidence="1" type="ORF">EZS27_004645</name>
</gene>
<proteinExistence type="predicted"/>
<dbReference type="EMBL" id="SNRY01000082">
    <property type="protein sequence ID" value="KAA6347865.1"/>
    <property type="molecule type" value="Genomic_DNA"/>
</dbReference>